<evidence type="ECO:0000256" key="1">
    <source>
        <dbReference type="ARBA" id="ARBA00004141"/>
    </source>
</evidence>
<evidence type="ECO:0000313" key="8">
    <source>
        <dbReference type="EMBL" id="HJD96941.1"/>
    </source>
</evidence>
<dbReference type="Proteomes" id="UP000698963">
    <property type="component" value="Unassembled WGS sequence"/>
</dbReference>
<dbReference type="AlphaFoldDB" id="A0A921AVQ1"/>
<evidence type="ECO:0000313" key="9">
    <source>
        <dbReference type="Proteomes" id="UP000698963"/>
    </source>
</evidence>
<evidence type="ECO:0000256" key="5">
    <source>
        <dbReference type="ARBA" id="ARBA00023136"/>
    </source>
</evidence>
<gene>
    <name evidence="8" type="ORF">K8W16_04780</name>
</gene>
<accession>A0A921AVQ1</accession>
<keyword evidence="4 6" id="KW-1133">Transmembrane helix</keyword>
<feature type="transmembrane region" description="Helical" evidence="6">
    <location>
        <begin position="348"/>
        <end position="373"/>
    </location>
</feature>
<dbReference type="InterPro" id="IPR050930">
    <property type="entry name" value="MFS_Vesicular_Transporter"/>
</dbReference>
<dbReference type="GO" id="GO:0022857">
    <property type="term" value="F:transmembrane transporter activity"/>
    <property type="evidence" value="ECO:0007669"/>
    <property type="project" value="InterPro"/>
</dbReference>
<evidence type="ECO:0000256" key="6">
    <source>
        <dbReference type="SAM" id="Phobius"/>
    </source>
</evidence>
<feature type="domain" description="Major facilitator superfamily (MFS) profile" evidence="7">
    <location>
        <begin position="1"/>
        <end position="402"/>
    </location>
</feature>
<name>A0A921AVQ1_9BACT</name>
<feature type="transmembrane region" description="Helical" evidence="6">
    <location>
        <begin position="291"/>
        <end position="308"/>
    </location>
</feature>
<evidence type="ECO:0000259" key="7">
    <source>
        <dbReference type="PROSITE" id="PS50850"/>
    </source>
</evidence>
<protein>
    <submittedName>
        <fullName evidence="8">MFS transporter</fullName>
    </submittedName>
</protein>
<keyword evidence="5 6" id="KW-0472">Membrane</keyword>
<dbReference type="Gene3D" id="1.20.1250.20">
    <property type="entry name" value="MFS general substrate transporter like domains"/>
    <property type="match status" value="2"/>
</dbReference>
<dbReference type="InterPro" id="IPR020846">
    <property type="entry name" value="MFS_dom"/>
</dbReference>
<dbReference type="PROSITE" id="PS51257">
    <property type="entry name" value="PROKAR_LIPOPROTEIN"/>
    <property type="match status" value="1"/>
</dbReference>
<dbReference type="EMBL" id="DYZA01000089">
    <property type="protein sequence ID" value="HJD96941.1"/>
    <property type="molecule type" value="Genomic_DNA"/>
</dbReference>
<feature type="transmembrane region" description="Helical" evidence="6">
    <location>
        <begin position="131"/>
        <end position="152"/>
    </location>
</feature>
<feature type="transmembrane region" description="Helical" evidence="6">
    <location>
        <begin position="72"/>
        <end position="90"/>
    </location>
</feature>
<feature type="transmembrane region" description="Helical" evidence="6">
    <location>
        <begin position="213"/>
        <end position="239"/>
    </location>
</feature>
<feature type="transmembrane region" description="Helical" evidence="6">
    <location>
        <begin position="379"/>
        <end position="397"/>
    </location>
</feature>
<sequence length="407" mass="43518">MSAHPRRQVVIFALLTAACVASDAMLYVILPVRWMEAGLSSLWEVGVLLSLNRLARLPLNPVIGFAYSRLSVKTCAVFAALLSLLIPLGYVHASTFAAWAALRVLWGLAWSLLKLGGLFTVMDVAGEHDRGYLIGLYTGTYRLGNLVGMLGGGLMADMAGLRPTLLAGAAVAALALPMALFLLRRIPPEKRRSAPGAEKAGEKGGLHLLTRELFWVLLTCLFVTLIIEGFFMSTLSALLEHHFGAGVTLCGFLLGCATLAGFMQSLRWGWDPALSPLAGRISDGPLGRTRMFAAGCFAAALLFFLTTLKLPLLPWLLLIVGIELCCTAMTTLSDALATDVASRSQPVFVITAYTLAIDLGAALGPLGGFAVIARWGMDAAYLAAALLLLLFALRWAFRPPVREHPAP</sequence>
<dbReference type="PANTHER" id="PTHR23506">
    <property type="entry name" value="GH10249P"/>
    <property type="match status" value="1"/>
</dbReference>
<dbReference type="Pfam" id="PF07690">
    <property type="entry name" value="MFS_1"/>
    <property type="match status" value="2"/>
</dbReference>
<comment type="caution">
    <text evidence="8">The sequence shown here is derived from an EMBL/GenBank/DDBJ whole genome shotgun (WGS) entry which is preliminary data.</text>
</comment>
<dbReference type="PANTHER" id="PTHR23506:SF23">
    <property type="entry name" value="GH10249P"/>
    <property type="match status" value="1"/>
</dbReference>
<dbReference type="InterPro" id="IPR011701">
    <property type="entry name" value="MFS"/>
</dbReference>
<proteinExistence type="predicted"/>
<dbReference type="SUPFAM" id="SSF103473">
    <property type="entry name" value="MFS general substrate transporter"/>
    <property type="match status" value="1"/>
</dbReference>
<feature type="transmembrane region" description="Helical" evidence="6">
    <location>
        <begin position="164"/>
        <end position="183"/>
    </location>
</feature>
<evidence type="ECO:0000256" key="4">
    <source>
        <dbReference type="ARBA" id="ARBA00022989"/>
    </source>
</evidence>
<keyword evidence="3 6" id="KW-0812">Transmembrane</keyword>
<evidence type="ECO:0000256" key="3">
    <source>
        <dbReference type="ARBA" id="ARBA00022692"/>
    </source>
</evidence>
<keyword evidence="2" id="KW-0813">Transport</keyword>
<reference evidence="8" key="2">
    <citation type="submission" date="2021-09" db="EMBL/GenBank/DDBJ databases">
        <authorList>
            <person name="Gilroy R."/>
        </authorList>
    </citation>
    <scope>NUCLEOTIDE SEQUENCE</scope>
    <source>
        <strain evidence="8">ChiGjej2B2-19336</strain>
    </source>
</reference>
<dbReference type="GO" id="GO:0016020">
    <property type="term" value="C:membrane"/>
    <property type="evidence" value="ECO:0007669"/>
    <property type="project" value="UniProtKB-SubCell"/>
</dbReference>
<organism evidence="8 9">
    <name type="scientific">Mailhella massiliensis</name>
    <dbReference type="NCBI Taxonomy" id="1903261"/>
    <lineage>
        <taxon>Bacteria</taxon>
        <taxon>Pseudomonadati</taxon>
        <taxon>Thermodesulfobacteriota</taxon>
        <taxon>Desulfovibrionia</taxon>
        <taxon>Desulfovibrionales</taxon>
        <taxon>Desulfovibrionaceae</taxon>
        <taxon>Mailhella</taxon>
    </lineage>
</organism>
<evidence type="ECO:0000256" key="2">
    <source>
        <dbReference type="ARBA" id="ARBA00022448"/>
    </source>
</evidence>
<feature type="transmembrane region" description="Helical" evidence="6">
    <location>
        <begin position="96"/>
        <end position="119"/>
    </location>
</feature>
<dbReference type="RefSeq" id="WP_304121587.1">
    <property type="nucleotide sequence ID" value="NZ_DYZA01000089.1"/>
</dbReference>
<comment type="subcellular location">
    <subcellularLocation>
        <location evidence="1">Membrane</location>
        <topology evidence="1">Multi-pass membrane protein</topology>
    </subcellularLocation>
</comment>
<reference evidence="8" key="1">
    <citation type="journal article" date="2021" name="PeerJ">
        <title>Extensive microbial diversity within the chicken gut microbiome revealed by metagenomics and culture.</title>
        <authorList>
            <person name="Gilroy R."/>
            <person name="Ravi A."/>
            <person name="Getino M."/>
            <person name="Pursley I."/>
            <person name="Horton D.L."/>
            <person name="Alikhan N.F."/>
            <person name="Baker D."/>
            <person name="Gharbi K."/>
            <person name="Hall N."/>
            <person name="Watson M."/>
            <person name="Adriaenssens E.M."/>
            <person name="Foster-Nyarko E."/>
            <person name="Jarju S."/>
            <person name="Secka A."/>
            <person name="Antonio M."/>
            <person name="Oren A."/>
            <person name="Chaudhuri R.R."/>
            <person name="La Ragione R."/>
            <person name="Hildebrand F."/>
            <person name="Pallen M.J."/>
        </authorList>
    </citation>
    <scope>NUCLEOTIDE SEQUENCE</scope>
    <source>
        <strain evidence="8">ChiGjej2B2-19336</strain>
    </source>
</reference>
<dbReference type="PROSITE" id="PS50850">
    <property type="entry name" value="MFS"/>
    <property type="match status" value="1"/>
</dbReference>
<feature type="transmembrane region" description="Helical" evidence="6">
    <location>
        <begin position="245"/>
        <end position="270"/>
    </location>
</feature>
<dbReference type="InterPro" id="IPR036259">
    <property type="entry name" value="MFS_trans_sf"/>
</dbReference>